<dbReference type="Proteomes" id="UP000299102">
    <property type="component" value="Unassembled WGS sequence"/>
</dbReference>
<evidence type="ECO:0000313" key="1">
    <source>
        <dbReference type="EMBL" id="GBP77004.1"/>
    </source>
</evidence>
<protein>
    <submittedName>
        <fullName evidence="1">Uncharacterized protein</fullName>
    </submittedName>
</protein>
<keyword evidence="2" id="KW-1185">Reference proteome</keyword>
<sequence length="95" mass="10647">MWTAGPSPPTLQIKYVLERALQAWWEVLSATSRCRKWSPRHTRPKFAGRGVARPDQLPLSWRTCQCGAPLVNVGTRCSWCGTFVGGRESGGRWCS</sequence>
<evidence type="ECO:0000313" key="2">
    <source>
        <dbReference type="Proteomes" id="UP000299102"/>
    </source>
</evidence>
<proteinExistence type="predicted"/>
<accession>A0A4C1YQ39</accession>
<name>A0A4C1YQ39_EUMVA</name>
<organism evidence="1 2">
    <name type="scientific">Eumeta variegata</name>
    <name type="common">Bagworm moth</name>
    <name type="synonym">Eumeta japonica</name>
    <dbReference type="NCBI Taxonomy" id="151549"/>
    <lineage>
        <taxon>Eukaryota</taxon>
        <taxon>Metazoa</taxon>
        <taxon>Ecdysozoa</taxon>
        <taxon>Arthropoda</taxon>
        <taxon>Hexapoda</taxon>
        <taxon>Insecta</taxon>
        <taxon>Pterygota</taxon>
        <taxon>Neoptera</taxon>
        <taxon>Endopterygota</taxon>
        <taxon>Lepidoptera</taxon>
        <taxon>Glossata</taxon>
        <taxon>Ditrysia</taxon>
        <taxon>Tineoidea</taxon>
        <taxon>Psychidae</taxon>
        <taxon>Oiketicinae</taxon>
        <taxon>Eumeta</taxon>
    </lineage>
</organism>
<dbReference type="EMBL" id="BGZK01001314">
    <property type="protein sequence ID" value="GBP77004.1"/>
    <property type="molecule type" value="Genomic_DNA"/>
</dbReference>
<reference evidence="1 2" key="1">
    <citation type="journal article" date="2019" name="Commun. Biol.">
        <title>The bagworm genome reveals a unique fibroin gene that provides high tensile strength.</title>
        <authorList>
            <person name="Kono N."/>
            <person name="Nakamura H."/>
            <person name="Ohtoshi R."/>
            <person name="Tomita M."/>
            <person name="Numata K."/>
            <person name="Arakawa K."/>
        </authorList>
    </citation>
    <scope>NUCLEOTIDE SEQUENCE [LARGE SCALE GENOMIC DNA]</scope>
</reference>
<dbReference type="AlphaFoldDB" id="A0A4C1YQ39"/>
<comment type="caution">
    <text evidence="1">The sequence shown here is derived from an EMBL/GenBank/DDBJ whole genome shotgun (WGS) entry which is preliminary data.</text>
</comment>
<gene>
    <name evidence="1" type="ORF">EVAR_49565_1</name>
</gene>